<comment type="function">
    <text evidence="4">Uses inorganic polyphosphate (polyP) as a donor to convert GDP to GTP or ADP to ATP.</text>
</comment>
<dbReference type="AlphaFoldDB" id="A0AAE9SBI8"/>
<dbReference type="EC" id="2.7.4.-" evidence="4"/>
<organism evidence="6 7">
    <name type="scientific">Aeromonas encheleia</name>
    <dbReference type="NCBI Taxonomy" id="73010"/>
    <lineage>
        <taxon>Bacteria</taxon>
        <taxon>Pseudomonadati</taxon>
        <taxon>Pseudomonadota</taxon>
        <taxon>Gammaproteobacteria</taxon>
        <taxon>Aeromonadales</taxon>
        <taxon>Aeromonadaceae</taxon>
        <taxon>Aeromonas</taxon>
    </lineage>
</organism>
<dbReference type="GO" id="GO:0008976">
    <property type="term" value="F:polyphosphate kinase activity"/>
    <property type="evidence" value="ECO:0007669"/>
    <property type="project" value="UniProtKB-UniRule"/>
</dbReference>
<evidence type="ECO:0000256" key="2">
    <source>
        <dbReference type="ARBA" id="ARBA00022679"/>
    </source>
</evidence>
<dbReference type="PANTHER" id="PTHR34383:SF1">
    <property type="entry name" value="ADP-POLYPHOSPHATE PHOSPHOTRANSFERASE"/>
    <property type="match status" value="1"/>
</dbReference>
<feature type="domain" description="Polyphosphate kinase-2-related" evidence="5">
    <location>
        <begin position="23"/>
        <end position="244"/>
    </location>
</feature>
<dbReference type="InterPro" id="IPR016898">
    <property type="entry name" value="Polyphosphate_phosphotransfera"/>
</dbReference>
<evidence type="ECO:0000256" key="1">
    <source>
        <dbReference type="ARBA" id="ARBA00009924"/>
    </source>
</evidence>
<keyword evidence="2 4" id="KW-0808">Transferase</keyword>
<comment type="subunit">
    <text evidence="4">Homotetramer.</text>
</comment>
<evidence type="ECO:0000256" key="3">
    <source>
        <dbReference type="ARBA" id="ARBA00022777"/>
    </source>
</evidence>
<evidence type="ECO:0000313" key="7">
    <source>
        <dbReference type="Proteomes" id="UP001056890"/>
    </source>
</evidence>
<accession>A0AAE9SBI8</accession>
<dbReference type="PANTHER" id="PTHR34383">
    <property type="entry name" value="POLYPHOSPHATE:AMP PHOSPHOTRANSFERASE-RELATED"/>
    <property type="match status" value="1"/>
</dbReference>
<dbReference type="PIRSF" id="PIRSF028756">
    <property type="entry name" value="PPK2_prd"/>
    <property type="match status" value="1"/>
</dbReference>
<keyword evidence="7" id="KW-1185">Reference proteome</keyword>
<dbReference type="RefSeq" id="WP_218329694.1">
    <property type="nucleotide sequence ID" value="NZ_CP099717.1"/>
</dbReference>
<evidence type="ECO:0000256" key="4">
    <source>
        <dbReference type="RuleBase" id="RU369062"/>
    </source>
</evidence>
<dbReference type="InterPro" id="IPR022488">
    <property type="entry name" value="PPK2-related"/>
</dbReference>
<sequence>MASKKKSKPEQPALAEELKALGTKEYEKELRRLHVELVKLQQWVVHKGLKVCIVFEGRDGAGKGGTIKAITERVSPRVFRVVALPAPTEREKSQLYIQRYVPYLPAAGEVVIFDRSWYNRAGVERIMGFCTPEASDKFLASTPQMEWSMVDSGIILLKYWLEVSPEEQERRLRDRIDDGRKTWKLSPMDIKSFDRWDDYTEARDAMFVATDTSWAPWFVARSEDKKRVRLNIISHLLTHIPYEELPAEPVKLPKRKIGKVKPTDHPFRFIPEPF</sequence>
<reference evidence="6" key="1">
    <citation type="submission" date="2022-06" db="EMBL/GenBank/DDBJ databases">
        <title>Complete Genome of Aeromonas sp. Strain SOD01 Isolated from an Urban Freshwater Stream.</title>
        <authorList>
            <person name="Williams L.E."/>
            <person name="Brysgel T."/>
            <person name="Capestro E.M."/>
            <person name="Foltz G.V."/>
            <person name="Gardner A.E."/>
            <person name="Ingrassia J."/>
            <person name="Peterson E."/>
            <person name="Arruda J."/>
            <person name="Flaherty I."/>
            <person name="Hunt M."/>
            <person name="Pappas G."/>
            <person name="Ramsaran S."/>
            <person name="Rocha M."/>
        </authorList>
    </citation>
    <scope>NUCLEOTIDE SEQUENCE</scope>
    <source>
        <strain evidence="6">SOD01</strain>
    </source>
</reference>
<gene>
    <name evidence="6" type="primary">ppk2</name>
    <name evidence="6" type="ORF">NHF51_15875</name>
</gene>
<dbReference type="GO" id="GO:0006793">
    <property type="term" value="P:phosphorus metabolic process"/>
    <property type="evidence" value="ECO:0007669"/>
    <property type="project" value="InterPro"/>
</dbReference>
<evidence type="ECO:0000259" key="5">
    <source>
        <dbReference type="Pfam" id="PF03976"/>
    </source>
</evidence>
<comment type="similarity">
    <text evidence="1 4">Belongs to the polyphosphate kinase 2 (PPK2) family. Class I subfamily.</text>
</comment>
<protein>
    <recommendedName>
        <fullName evidence="4">ADP/GDP-polyphosphate phosphotransferase</fullName>
        <ecNumber evidence="4">2.7.4.-</ecNumber>
    </recommendedName>
    <alternativeName>
        <fullName evidence="4">Polyphosphate kinase PPK2</fullName>
    </alternativeName>
</protein>
<dbReference type="NCBIfam" id="TIGR03707">
    <property type="entry name" value="PPK2_P_aer"/>
    <property type="match status" value="1"/>
</dbReference>
<name>A0AAE9SBI8_9GAMM</name>
<keyword evidence="3 4" id="KW-0418">Kinase</keyword>
<dbReference type="Pfam" id="PF03976">
    <property type="entry name" value="PPK2"/>
    <property type="match status" value="1"/>
</dbReference>
<dbReference type="Proteomes" id="UP001056890">
    <property type="component" value="Chromosome"/>
</dbReference>
<dbReference type="InterPro" id="IPR022486">
    <property type="entry name" value="PPK2_PA0141"/>
</dbReference>
<evidence type="ECO:0000313" key="6">
    <source>
        <dbReference type="EMBL" id="USV56810.1"/>
    </source>
</evidence>
<proteinExistence type="inferred from homology"/>
<dbReference type="EMBL" id="CP099717">
    <property type="protein sequence ID" value="USV56810.1"/>
    <property type="molecule type" value="Genomic_DNA"/>
</dbReference>